<reference evidence="4 5" key="1">
    <citation type="submission" date="2018-08" db="EMBL/GenBank/DDBJ databases">
        <title>A genome reference for cultivated species of the human gut microbiota.</title>
        <authorList>
            <person name="Zou Y."/>
            <person name="Xue W."/>
            <person name="Luo G."/>
        </authorList>
    </citation>
    <scope>NUCLEOTIDE SEQUENCE [LARGE SCALE GENOMIC DNA]</scope>
    <source>
        <strain evidence="4 5">AF22-21</strain>
    </source>
</reference>
<feature type="domain" description="Mur ligase central" evidence="3">
    <location>
        <begin position="142"/>
        <end position="347"/>
    </location>
</feature>
<evidence type="ECO:0000313" key="4">
    <source>
        <dbReference type="EMBL" id="RGS41470.1"/>
    </source>
</evidence>
<evidence type="ECO:0000259" key="3">
    <source>
        <dbReference type="Pfam" id="PF08245"/>
    </source>
</evidence>
<dbReference type="SUPFAM" id="SSF53244">
    <property type="entry name" value="MurD-like peptide ligases, peptide-binding domain"/>
    <property type="match status" value="1"/>
</dbReference>
<dbReference type="AlphaFoldDB" id="A0A3R5YTT6"/>
<dbReference type="Gene3D" id="3.90.190.20">
    <property type="entry name" value="Mur ligase, C-terminal domain"/>
    <property type="match status" value="1"/>
</dbReference>
<dbReference type="Gene3D" id="3.40.1390.10">
    <property type="entry name" value="MurE/MurF, N-terminal domain"/>
    <property type="match status" value="1"/>
</dbReference>
<dbReference type="Proteomes" id="UP000283295">
    <property type="component" value="Unassembled WGS sequence"/>
</dbReference>
<dbReference type="InterPro" id="IPR013221">
    <property type="entry name" value="Mur_ligase_cen"/>
</dbReference>
<dbReference type="GO" id="GO:0016881">
    <property type="term" value="F:acid-amino acid ligase activity"/>
    <property type="evidence" value="ECO:0007669"/>
    <property type="project" value="InterPro"/>
</dbReference>
<evidence type="ECO:0000259" key="2">
    <source>
        <dbReference type="Pfam" id="PF02875"/>
    </source>
</evidence>
<dbReference type="GO" id="GO:0005524">
    <property type="term" value="F:ATP binding"/>
    <property type="evidence" value="ECO:0007669"/>
    <property type="project" value="InterPro"/>
</dbReference>
<proteinExistence type="predicted"/>
<sequence length="440" mass="49174">MSEWALSLMCVVKITVRQNKMEHGSGKDIYIMGKKLDMLVEFFKAEDLIVEVSESARGVCVEGITDNSKQAENESLFICKGAAFKAEYLEEAIDRGTVAYISEIRYTESVPYLIVRDIRRAMAVAGKWFCDFAGDALTKVGVTGTKGKTTCVTILSDVLRAQGREVAEFTTHSIRLGLRERESALTTPEPLELQKYFREAVDAGIDYVAMEISSQAMKMNRVYGERYRVGIFLNIEEDHISPSEHADMGEYLACKVAMFRQCDTVIINRDTNMYDRVRESVPKGVKVILFGQKQYDHDPADARIGNVQMGMSGLTFELSYRGRTDTIHTNLVGKFNAENITAATLAALELGVDIDTVKSSVKELFIPGRLNLVEANGRHVIIDYAHNHMSYSSLFRTIRSIYPTARLTALVGAVGDKAFGRRREAGQMTNVYADRVVITE</sequence>
<dbReference type="OrthoDB" id="9800958at2"/>
<evidence type="ECO:0000313" key="5">
    <source>
        <dbReference type="Proteomes" id="UP000283295"/>
    </source>
</evidence>
<name>A0A3R5YTT6_9FIRM</name>
<dbReference type="InterPro" id="IPR036565">
    <property type="entry name" value="Mur-like_cat_sf"/>
</dbReference>
<comment type="pathway">
    <text evidence="1">Cell wall biogenesis; peptidoglycan biosynthesis.</text>
</comment>
<gene>
    <name evidence="4" type="ORF">DWX94_08580</name>
</gene>
<comment type="caution">
    <text evidence="4">The sequence shown here is derived from an EMBL/GenBank/DDBJ whole genome shotgun (WGS) entry which is preliminary data.</text>
</comment>
<dbReference type="SUPFAM" id="SSF63418">
    <property type="entry name" value="MurE/MurF N-terminal domain"/>
    <property type="match status" value="1"/>
</dbReference>
<dbReference type="Pfam" id="PF02875">
    <property type="entry name" value="Mur_ligase_C"/>
    <property type="match status" value="1"/>
</dbReference>
<dbReference type="Gene3D" id="3.40.1190.10">
    <property type="entry name" value="Mur-like, catalytic domain"/>
    <property type="match status" value="1"/>
</dbReference>
<accession>A0A3R5YTT6</accession>
<dbReference type="SUPFAM" id="SSF53623">
    <property type="entry name" value="MurD-like peptide ligases, catalytic domain"/>
    <property type="match status" value="1"/>
</dbReference>
<dbReference type="EMBL" id="QRVK01000019">
    <property type="protein sequence ID" value="RGS41470.1"/>
    <property type="molecule type" value="Genomic_DNA"/>
</dbReference>
<dbReference type="InterPro" id="IPR035911">
    <property type="entry name" value="MurE/MurF_N"/>
</dbReference>
<keyword evidence="4" id="KW-0436">Ligase</keyword>
<dbReference type="PANTHER" id="PTHR23135:SF4">
    <property type="entry name" value="UDP-N-ACETYLMURAMOYL-L-ALANYL-D-GLUTAMATE--2,6-DIAMINOPIMELATE LIGASE MURE HOMOLOG, CHLOROPLASTIC"/>
    <property type="match status" value="1"/>
</dbReference>
<dbReference type="PANTHER" id="PTHR23135">
    <property type="entry name" value="MUR LIGASE FAMILY MEMBER"/>
    <property type="match status" value="1"/>
</dbReference>
<protein>
    <submittedName>
        <fullName evidence="4">UDP-N-acetylmuramoyl-L-alanyl-D-glutamate--2, 6-diaminopimelate ligase</fullName>
    </submittedName>
</protein>
<dbReference type="Pfam" id="PF08245">
    <property type="entry name" value="Mur_ligase_M"/>
    <property type="match status" value="1"/>
</dbReference>
<dbReference type="InterPro" id="IPR036615">
    <property type="entry name" value="Mur_ligase_C_dom_sf"/>
</dbReference>
<dbReference type="InterPro" id="IPR004101">
    <property type="entry name" value="Mur_ligase_C"/>
</dbReference>
<organism evidence="4 5">
    <name type="scientific">Coprococcus eutactus</name>
    <dbReference type="NCBI Taxonomy" id="33043"/>
    <lineage>
        <taxon>Bacteria</taxon>
        <taxon>Bacillati</taxon>
        <taxon>Bacillota</taxon>
        <taxon>Clostridia</taxon>
        <taxon>Lachnospirales</taxon>
        <taxon>Lachnospiraceae</taxon>
        <taxon>Coprococcus</taxon>
    </lineage>
</organism>
<evidence type="ECO:0000256" key="1">
    <source>
        <dbReference type="ARBA" id="ARBA00004752"/>
    </source>
</evidence>
<feature type="domain" description="Mur ligase C-terminal" evidence="2">
    <location>
        <begin position="368"/>
        <end position="439"/>
    </location>
</feature>